<dbReference type="EMBL" id="BMZS01000018">
    <property type="protein sequence ID" value="GHD64030.1"/>
    <property type="molecule type" value="Genomic_DNA"/>
</dbReference>
<dbReference type="InterPro" id="IPR009531">
    <property type="entry name" value="DUF1150"/>
</dbReference>
<protein>
    <recommendedName>
        <fullName evidence="3">DUF1150 family protein</fullName>
    </recommendedName>
</protein>
<dbReference type="Proteomes" id="UP000630353">
    <property type="component" value="Unassembled WGS sequence"/>
</dbReference>
<dbReference type="AlphaFoldDB" id="A0A918XYE5"/>
<dbReference type="RefSeq" id="WP_189995872.1">
    <property type="nucleotide sequence ID" value="NZ_BMZS01000018.1"/>
</dbReference>
<comment type="caution">
    <text evidence="1">The sequence shown here is derived from an EMBL/GenBank/DDBJ whole genome shotgun (WGS) entry which is preliminary data.</text>
</comment>
<dbReference type="Pfam" id="PF06620">
    <property type="entry name" value="DUF1150"/>
    <property type="match status" value="1"/>
</dbReference>
<gene>
    <name evidence="1" type="ORF">GCM10017083_55190</name>
</gene>
<organism evidence="1 2">
    <name type="scientific">Thalassobaculum fulvum</name>
    <dbReference type="NCBI Taxonomy" id="1633335"/>
    <lineage>
        <taxon>Bacteria</taxon>
        <taxon>Pseudomonadati</taxon>
        <taxon>Pseudomonadota</taxon>
        <taxon>Alphaproteobacteria</taxon>
        <taxon>Rhodospirillales</taxon>
        <taxon>Thalassobaculaceae</taxon>
        <taxon>Thalassobaculum</taxon>
    </lineage>
</organism>
<reference evidence="1" key="2">
    <citation type="submission" date="2020-09" db="EMBL/GenBank/DDBJ databases">
        <authorList>
            <person name="Sun Q."/>
            <person name="Kim S."/>
        </authorList>
    </citation>
    <scope>NUCLEOTIDE SEQUENCE</scope>
    <source>
        <strain evidence="1">KCTC 42651</strain>
    </source>
</reference>
<evidence type="ECO:0000313" key="1">
    <source>
        <dbReference type="EMBL" id="GHD64030.1"/>
    </source>
</evidence>
<evidence type="ECO:0008006" key="3">
    <source>
        <dbReference type="Google" id="ProtNLM"/>
    </source>
</evidence>
<sequence length="69" mass="7595">MNDSIRRISPEALAALGVNQIAYVKPVEIEHEMRFAVHTADGTGVTVFPSLELARLAIRQNDLEPVSVH</sequence>
<name>A0A918XYE5_9PROT</name>
<evidence type="ECO:0000313" key="2">
    <source>
        <dbReference type="Proteomes" id="UP000630353"/>
    </source>
</evidence>
<proteinExistence type="predicted"/>
<accession>A0A918XYE5</accession>
<keyword evidence="2" id="KW-1185">Reference proteome</keyword>
<reference evidence="1" key="1">
    <citation type="journal article" date="2014" name="Int. J. Syst. Evol. Microbiol.">
        <title>Complete genome sequence of Corynebacterium casei LMG S-19264T (=DSM 44701T), isolated from a smear-ripened cheese.</title>
        <authorList>
            <consortium name="US DOE Joint Genome Institute (JGI-PGF)"/>
            <person name="Walter F."/>
            <person name="Albersmeier A."/>
            <person name="Kalinowski J."/>
            <person name="Ruckert C."/>
        </authorList>
    </citation>
    <scope>NUCLEOTIDE SEQUENCE</scope>
    <source>
        <strain evidence="1">KCTC 42651</strain>
    </source>
</reference>